<protein>
    <submittedName>
        <fullName evidence="1">Uncharacterized protein</fullName>
    </submittedName>
</protein>
<evidence type="ECO:0000313" key="1">
    <source>
        <dbReference type="EMBL" id="CAH1399476.1"/>
    </source>
</evidence>
<dbReference type="AlphaFoldDB" id="A0A9P0MQN4"/>
<dbReference type="EMBL" id="OV725080">
    <property type="protein sequence ID" value="CAH1399476.1"/>
    <property type="molecule type" value="Genomic_DNA"/>
</dbReference>
<gene>
    <name evidence="1" type="ORF">NEZAVI_LOCUS8915</name>
</gene>
<name>A0A9P0MQN4_NEZVI</name>
<keyword evidence="2" id="KW-1185">Reference proteome</keyword>
<proteinExistence type="predicted"/>
<dbReference type="Proteomes" id="UP001152798">
    <property type="component" value="Chromosome 4"/>
</dbReference>
<organism evidence="1 2">
    <name type="scientific">Nezara viridula</name>
    <name type="common">Southern green stink bug</name>
    <name type="synonym">Cimex viridulus</name>
    <dbReference type="NCBI Taxonomy" id="85310"/>
    <lineage>
        <taxon>Eukaryota</taxon>
        <taxon>Metazoa</taxon>
        <taxon>Ecdysozoa</taxon>
        <taxon>Arthropoda</taxon>
        <taxon>Hexapoda</taxon>
        <taxon>Insecta</taxon>
        <taxon>Pterygota</taxon>
        <taxon>Neoptera</taxon>
        <taxon>Paraneoptera</taxon>
        <taxon>Hemiptera</taxon>
        <taxon>Heteroptera</taxon>
        <taxon>Panheteroptera</taxon>
        <taxon>Pentatomomorpha</taxon>
        <taxon>Pentatomoidea</taxon>
        <taxon>Pentatomidae</taxon>
        <taxon>Pentatominae</taxon>
        <taxon>Nezara</taxon>
    </lineage>
</organism>
<sequence>MLPDQTGTVGALSGIVRSYVVIGPPISSWYMFGPLQRYLISLPDLWSSDQDISPLLWLYLSSHLRSGRCRTSCVGW</sequence>
<evidence type="ECO:0000313" key="2">
    <source>
        <dbReference type="Proteomes" id="UP001152798"/>
    </source>
</evidence>
<accession>A0A9P0MQN4</accession>
<reference evidence="1" key="1">
    <citation type="submission" date="2022-01" db="EMBL/GenBank/DDBJ databases">
        <authorList>
            <person name="King R."/>
        </authorList>
    </citation>
    <scope>NUCLEOTIDE SEQUENCE</scope>
</reference>